<dbReference type="Proteomes" id="UP001075354">
    <property type="component" value="Chromosome 13"/>
</dbReference>
<dbReference type="InterPro" id="IPR036514">
    <property type="entry name" value="SGNH_hydro_sf"/>
</dbReference>
<dbReference type="AlphaFoldDB" id="A0AAV7X9R9"/>
<accession>A0AAV7X9R9</accession>
<dbReference type="Gene3D" id="3.40.50.1110">
    <property type="entry name" value="SGNH hydrolase"/>
    <property type="match status" value="1"/>
</dbReference>
<evidence type="ECO:0000313" key="3">
    <source>
        <dbReference type="EMBL" id="KAJ1521107.1"/>
    </source>
</evidence>
<feature type="compositionally biased region" description="Basic residues" evidence="2">
    <location>
        <begin position="513"/>
        <end position="523"/>
    </location>
</feature>
<name>A0AAV7X9R9_9NEOP</name>
<dbReference type="PANTHER" id="PTHR14469:SF0">
    <property type="entry name" value="FAMILY WITH SEQUENCE SIMILARITY 113"/>
    <property type="match status" value="1"/>
</dbReference>
<feature type="compositionally biased region" description="Low complexity" evidence="2">
    <location>
        <begin position="289"/>
        <end position="299"/>
    </location>
</feature>
<dbReference type="SUPFAM" id="SSF52266">
    <property type="entry name" value="SGNH hydrolase"/>
    <property type="match status" value="1"/>
</dbReference>
<sequence length="523" mass="59822">MADIFYTRDALNLLRGKKIYLIGDSNIRALYKDMVCLLVHNRLLTEKQLKEKAEKHFLGDDLLRGSPLTKGRAYREDRRFKSNGTHVEFHFITRCLNEDIKAMMHDFKNKRISAPDIIVMNSTLWDVNRWGWNGVEAFKDNMNELMRLFKTSLPPTTLVIWVTAPPLSVEIRGGFMIKQIEFAKFTMRFHVMEANMFAQQLLSQNGYNVLDFHFHLRWQVHWRNADGLHWTNRTMRHLCNLLLTHISLALRHPLPGNLHSMLLEKHKRMVRCAEFTADDAEDVESELQTTTTTASTSSAQGQDGDAVVFAHPRPPRPPPRRAARRVTVPEARPDPDPDQGSIRNTEPLFSRRRQYEQQQQHQQYQQRRPPRQRSSGWNGVASYDAPSRPTSGYRGRHGGHAGPAYPSGYYDNRTQSSYGTNVHDGYGLIGYQNGCQNGYQNGYQNDDYTQDYGIDVHSGTCPLGAAMPLYFASSRNASDPSSLIPSVPGTYFDAPEAPPPQQIQSLWGPASRNSRHSSRHRPY</sequence>
<reference evidence="3" key="1">
    <citation type="submission" date="2022-12" db="EMBL/GenBank/DDBJ databases">
        <title>Chromosome-level genome assembly of the bean flower thrips Megalurothrips usitatus.</title>
        <authorList>
            <person name="Ma L."/>
            <person name="Liu Q."/>
            <person name="Li H."/>
            <person name="Cai W."/>
        </authorList>
    </citation>
    <scope>NUCLEOTIDE SEQUENCE</scope>
    <source>
        <strain evidence="3">Cailab_2022a</strain>
    </source>
</reference>
<dbReference type="PANTHER" id="PTHR14469">
    <property type="entry name" value="SARCOMA ANTIGEN NY-SAR-23"/>
    <property type="match status" value="1"/>
</dbReference>
<gene>
    <name evidence="3" type="ORF">ONE63_002809</name>
</gene>
<comment type="caution">
    <text evidence="3">The sequence shown here is derived from an EMBL/GenBank/DDBJ whole genome shotgun (WGS) entry which is preliminary data.</text>
</comment>
<evidence type="ECO:0008006" key="5">
    <source>
        <dbReference type="Google" id="ProtNLM"/>
    </source>
</evidence>
<proteinExistence type="inferred from homology"/>
<feature type="compositionally biased region" description="Low complexity" evidence="2">
    <location>
        <begin position="356"/>
        <end position="367"/>
    </location>
</feature>
<evidence type="ECO:0000256" key="1">
    <source>
        <dbReference type="ARBA" id="ARBA00037957"/>
    </source>
</evidence>
<keyword evidence="4" id="KW-1185">Reference proteome</keyword>
<protein>
    <recommendedName>
        <fullName evidence="5">PC-esterase domain-containing protein 1A-like</fullName>
    </recommendedName>
</protein>
<evidence type="ECO:0000256" key="2">
    <source>
        <dbReference type="SAM" id="MobiDB-lite"/>
    </source>
</evidence>
<comment type="similarity">
    <text evidence="1">Belongs to the PC-esterase family.</text>
</comment>
<dbReference type="EMBL" id="JAPTSV010000013">
    <property type="protein sequence ID" value="KAJ1521107.1"/>
    <property type="molecule type" value="Genomic_DNA"/>
</dbReference>
<feature type="region of interest" description="Disordered" evidence="2">
    <location>
        <begin position="281"/>
        <end position="410"/>
    </location>
</feature>
<organism evidence="3 4">
    <name type="scientific">Megalurothrips usitatus</name>
    <name type="common">bean blossom thrips</name>
    <dbReference type="NCBI Taxonomy" id="439358"/>
    <lineage>
        <taxon>Eukaryota</taxon>
        <taxon>Metazoa</taxon>
        <taxon>Ecdysozoa</taxon>
        <taxon>Arthropoda</taxon>
        <taxon>Hexapoda</taxon>
        <taxon>Insecta</taxon>
        <taxon>Pterygota</taxon>
        <taxon>Neoptera</taxon>
        <taxon>Paraneoptera</taxon>
        <taxon>Thysanoptera</taxon>
        <taxon>Terebrantia</taxon>
        <taxon>Thripoidea</taxon>
        <taxon>Thripidae</taxon>
        <taxon>Megalurothrips</taxon>
    </lineage>
</organism>
<evidence type="ECO:0000313" key="4">
    <source>
        <dbReference type="Proteomes" id="UP001075354"/>
    </source>
</evidence>
<feature type="region of interest" description="Disordered" evidence="2">
    <location>
        <begin position="488"/>
        <end position="523"/>
    </location>
</feature>